<organism evidence="2 3">
    <name type="scientific">Paxillus rubicundulus Ve08.2h10</name>
    <dbReference type="NCBI Taxonomy" id="930991"/>
    <lineage>
        <taxon>Eukaryota</taxon>
        <taxon>Fungi</taxon>
        <taxon>Dikarya</taxon>
        <taxon>Basidiomycota</taxon>
        <taxon>Agaricomycotina</taxon>
        <taxon>Agaricomycetes</taxon>
        <taxon>Agaricomycetidae</taxon>
        <taxon>Boletales</taxon>
        <taxon>Paxilineae</taxon>
        <taxon>Paxillaceae</taxon>
        <taxon>Paxillus</taxon>
    </lineage>
</organism>
<dbReference type="InParanoid" id="A0A0D0CSU8"/>
<dbReference type="OrthoDB" id="2667035at2759"/>
<keyword evidence="3" id="KW-1185">Reference proteome</keyword>
<protein>
    <submittedName>
        <fullName evidence="2">Unplaced genomic scaffold scaffold_1773, whole genome shotgun sequence</fullName>
    </submittedName>
</protein>
<accession>A0A0D0CSU8</accession>
<dbReference type="HOGENOM" id="CLU_170511_0_0_1"/>
<dbReference type="AlphaFoldDB" id="A0A0D0CSU8"/>
<evidence type="ECO:0000313" key="2">
    <source>
        <dbReference type="EMBL" id="KIK78428.1"/>
    </source>
</evidence>
<gene>
    <name evidence="2" type="ORF">PAXRUDRAFT_16884</name>
</gene>
<evidence type="ECO:0000313" key="3">
    <source>
        <dbReference type="Proteomes" id="UP000054538"/>
    </source>
</evidence>
<sequence length="112" mass="13078">MQETYKKEIKEVIWERYRKRPGTKEALSVYQQVVIMVGWKQEDSDISYHGDFKDGIANGDKFQGVHKISTAWDEYIGTHFEPEGEQNMDDADSGEESNPKKKPKWKRPDPTI</sequence>
<dbReference type="Proteomes" id="UP000054538">
    <property type="component" value="Unassembled WGS sequence"/>
</dbReference>
<dbReference type="EMBL" id="KN826595">
    <property type="protein sequence ID" value="KIK78428.1"/>
    <property type="molecule type" value="Genomic_DNA"/>
</dbReference>
<feature type="region of interest" description="Disordered" evidence="1">
    <location>
        <begin position="77"/>
        <end position="112"/>
    </location>
</feature>
<feature type="compositionally biased region" description="Acidic residues" evidence="1">
    <location>
        <begin position="83"/>
        <end position="95"/>
    </location>
</feature>
<proteinExistence type="predicted"/>
<reference evidence="2 3" key="1">
    <citation type="submission" date="2014-04" db="EMBL/GenBank/DDBJ databases">
        <authorList>
            <consortium name="DOE Joint Genome Institute"/>
            <person name="Kuo A."/>
            <person name="Kohler A."/>
            <person name="Jargeat P."/>
            <person name="Nagy L.G."/>
            <person name="Floudas D."/>
            <person name="Copeland A."/>
            <person name="Barry K.W."/>
            <person name="Cichocki N."/>
            <person name="Veneault-Fourrey C."/>
            <person name="LaButti K."/>
            <person name="Lindquist E.A."/>
            <person name="Lipzen A."/>
            <person name="Lundell T."/>
            <person name="Morin E."/>
            <person name="Murat C."/>
            <person name="Sun H."/>
            <person name="Tunlid A."/>
            <person name="Henrissat B."/>
            <person name="Grigoriev I.V."/>
            <person name="Hibbett D.S."/>
            <person name="Martin F."/>
            <person name="Nordberg H.P."/>
            <person name="Cantor M.N."/>
            <person name="Hua S.X."/>
        </authorList>
    </citation>
    <scope>NUCLEOTIDE SEQUENCE [LARGE SCALE GENOMIC DNA]</scope>
    <source>
        <strain evidence="2 3">Ve08.2h10</strain>
    </source>
</reference>
<reference evidence="3" key="2">
    <citation type="submission" date="2015-01" db="EMBL/GenBank/DDBJ databases">
        <title>Evolutionary Origins and Diversification of the Mycorrhizal Mutualists.</title>
        <authorList>
            <consortium name="DOE Joint Genome Institute"/>
            <consortium name="Mycorrhizal Genomics Consortium"/>
            <person name="Kohler A."/>
            <person name="Kuo A."/>
            <person name="Nagy L.G."/>
            <person name="Floudas D."/>
            <person name="Copeland A."/>
            <person name="Barry K.W."/>
            <person name="Cichocki N."/>
            <person name="Veneault-Fourrey C."/>
            <person name="LaButti K."/>
            <person name="Lindquist E.A."/>
            <person name="Lipzen A."/>
            <person name="Lundell T."/>
            <person name="Morin E."/>
            <person name="Murat C."/>
            <person name="Riley R."/>
            <person name="Ohm R."/>
            <person name="Sun H."/>
            <person name="Tunlid A."/>
            <person name="Henrissat B."/>
            <person name="Grigoriev I.V."/>
            <person name="Hibbett D.S."/>
            <person name="Martin F."/>
        </authorList>
    </citation>
    <scope>NUCLEOTIDE SEQUENCE [LARGE SCALE GENOMIC DNA]</scope>
    <source>
        <strain evidence="3">Ve08.2h10</strain>
    </source>
</reference>
<name>A0A0D0CSU8_9AGAM</name>
<evidence type="ECO:0000256" key="1">
    <source>
        <dbReference type="SAM" id="MobiDB-lite"/>
    </source>
</evidence>